<proteinExistence type="predicted"/>
<accession>A0AAD5QQU6</accession>
<evidence type="ECO:0000313" key="2">
    <source>
        <dbReference type="Proteomes" id="UP001196413"/>
    </source>
</evidence>
<gene>
    <name evidence="1" type="ORF">KIN20_017501</name>
</gene>
<comment type="caution">
    <text evidence="1">The sequence shown here is derived from an EMBL/GenBank/DDBJ whole genome shotgun (WGS) entry which is preliminary data.</text>
</comment>
<reference evidence="1" key="1">
    <citation type="submission" date="2021-06" db="EMBL/GenBank/DDBJ databases">
        <title>Parelaphostrongylus tenuis whole genome reference sequence.</title>
        <authorList>
            <person name="Garwood T.J."/>
            <person name="Larsen P.A."/>
            <person name="Fountain-Jones N.M."/>
            <person name="Garbe J.R."/>
            <person name="Macchietto M.G."/>
            <person name="Kania S.A."/>
            <person name="Gerhold R.W."/>
            <person name="Richards J.E."/>
            <person name="Wolf T.M."/>
        </authorList>
    </citation>
    <scope>NUCLEOTIDE SEQUENCE</scope>
    <source>
        <strain evidence="1">MNPRO001-30</strain>
        <tissue evidence="1">Meninges</tissue>
    </source>
</reference>
<protein>
    <submittedName>
        <fullName evidence="1">Uncharacterized protein</fullName>
    </submittedName>
</protein>
<dbReference type="EMBL" id="JAHQIW010003516">
    <property type="protein sequence ID" value="KAJ1358932.1"/>
    <property type="molecule type" value="Genomic_DNA"/>
</dbReference>
<dbReference type="Proteomes" id="UP001196413">
    <property type="component" value="Unassembled WGS sequence"/>
</dbReference>
<organism evidence="1 2">
    <name type="scientific">Parelaphostrongylus tenuis</name>
    <name type="common">Meningeal worm</name>
    <dbReference type="NCBI Taxonomy" id="148309"/>
    <lineage>
        <taxon>Eukaryota</taxon>
        <taxon>Metazoa</taxon>
        <taxon>Ecdysozoa</taxon>
        <taxon>Nematoda</taxon>
        <taxon>Chromadorea</taxon>
        <taxon>Rhabditida</taxon>
        <taxon>Rhabditina</taxon>
        <taxon>Rhabditomorpha</taxon>
        <taxon>Strongyloidea</taxon>
        <taxon>Metastrongylidae</taxon>
        <taxon>Parelaphostrongylus</taxon>
    </lineage>
</organism>
<keyword evidence="2" id="KW-1185">Reference proteome</keyword>
<sequence>MDVLQSLYRNSLLYKYELGRDAQPSRTSTVQWLKDLCPDEQRFGSLLTFSPVTQTERTNCAPDVYAKFIGRPPSKQLNRADSLVLASSQSDDQSQALM</sequence>
<name>A0AAD5QQU6_PARTN</name>
<dbReference type="AlphaFoldDB" id="A0AAD5QQU6"/>
<evidence type="ECO:0000313" key="1">
    <source>
        <dbReference type="EMBL" id="KAJ1358932.1"/>
    </source>
</evidence>